<evidence type="ECO:0000256" key="1">
    <source>
        <dbReference type="ARBA" id="ARBA00004308"/>
    </source>
</evidence>
<organism evidence="10 11">
    <name type="scientific">Dinothrombium tinctorium</name>
    <dbReference type="NCBI Taxonomy" id="1965070"/>
    <lineage>
        <taxon>Eukaryota</taxon>
        <taxon>Metazoa</taxon>
        <taxon>Ecdysozoa</taxon>
        <taxon>Arthropoda</taxon>
        <taxon>Chelicerata</taxon>
        <taxon>Arachnida</taxon>
        <taxon>Acari</taxon>
        <taxon>Acariformes</taxon>
        <taxon>Trombidiformes</taxon>
        <taxon>Prostigmata</taxon>
        <taxon>Anystina</taxon>
        <taxon>Parasitengona</taxon>
        <taxon>Trombidioidea</taxon>
        <taxon>Trombidiidae</taxon>
        <taxon>Dinothrombium</taxon>
    </lineage>
</organism>
<dbReference type="Gene3D" id="3.40.50.10330">
    <property type="entry name" value="Probable inorganic polyphosphate/atp-NAD kinase, domain 1"/>
    <property type="match status" value="1"/>
</dbReference>
<feature type="region of interest" description="Disordered" evidence="8">
    <location>
        <begin position="445"/>
        <end position="470"/>
    </location>
</feature>
<proteinExistence type="predicted"/>
<evidence type="ECO:0000313" key="11">
    <source>
        <dbReference type="Proteomes" id="UP000285301"/>
    </source>
</evidence>
<dbReference type="Pfam" id="PF00781">
    <property type="entry name" value="DAGK_cat"/>
    <property type="match status" value="1"/>
</dbReference>
<dbReference type="PANTHER" id="PTHR12358:SF112">
    <property type="entry name" value="LD11247P-RELATED"/>
    <property type="match status" value="1"/>
</dbReference>
<dbReference type="PANTHER" id="PTHR12358">
    <property type="entry name" value="SPHINGOSINE KINASE"/>
    <property type="match status" value="1"/>
</dbReference>
<feature type="domain" description="DAGKc" evidence="9">
    <location>
        <begin position="176"/>
        <end position="323"/>
    </location>
</feature>
<dbReference type="InterPro" id="IPR045540">
    <property type="entry name" value="YegS/DAGK_C"/>
</dbReference>
<dbReference type="GO" id="GO:0042981">
    <property type="term" value="P:regulation of apoptotic process"/>
    <property type="evidence" value="ECO:0007669"/>
    <property type="project" value="UniProtKB-ARBA"/>
</dbReference>
<dbReference type="InterPro" id="IPR001206">
    <property type="entry name" value="Diacylglycerol_kinase_cat_dom"/>
</dbReference>
<evidence type="ECO:0000313" key="10">
    <source>
        <dbReference type="EMBL" id="RWS18029.1"/>
    </source>
</evidence>
<dbReference type="PROSITE" id="PS50146">
    <property type="entry name" value="DAGK"/>
    <property type="match status" value="1"/>
</dbReference>
<evidence type="ECO:0000256" key="7">
    <source>
        <dbReference type="ARBA" id="ARBA00044037"/>
    </source>
</evidence>
<dbReference type="EMBL" id="NCKU01000005">
    <property type="protein sequence ID" value="RWS18029.1"/>
    <property type="molecule type" value="Genomic_DNA"/>
</dbReference>
<dbReference type="SMART" id="SM00046">
    <property type="entry name" value="DAGKc"/>
    <property type="match status" value="1"/>
</dbReference>
<gene>
    <name evidence="10" type="ORF">B4U79_12835</name>
</gene>
<dbReference type="InterPro" id="IPR016064">
    <property type="entry name" value="NAD/diacylglycerol_kinase_sf"/>
</dbReference>
<evidence type="ECO:0000256" key="5">
    <source>
        <dbReference type="ARBA" id="ARBA00022840"/>
    </source>
</evidence>
<dbReference type="GO" id="GO:0012505">
    <property type="term" value="C:endomembrane system"/>
    <property type="evidence" value="ECO:0007669"/>
    <property type="project" value="UniProtKB-SubCell"/>
</dbReference>
<feature type="compositionally biased region" description="Low complexity" evidence="8">
    <location>
        <begin position="455"/>
        <end position="470"/>
    </location>
</feature>
<keyword evidence="3" id="KW-0547">Nucleotide-binding</keyword>
<evidence type="ECO:0000256" key="3">
    <source>
        <dbReference type="ARBA" id="ARBA00022741"/>
    </source>
</evidence>
<dbReference type="Gene3D" id="2.60.200.40">
    <property type="match status" value="1"/>
</dbReference>
<dbReference type="STRING" id="1965070.A0A443RS67"/>
<comment type="caution">
    <text evidence="10">The sequence shown here is derived from an EMBL/GenBank/DDBJ whole genome shotgun (WGS) entry which is preliminary data.</text>
</comment>
<dbReference type="GO" id="GO:0016020">
    <property type="term" value="C:membrane"/>
    <property type="evidence" value="ECO:0007669"/>
    <property type="project" value="TreeGrafter"/>
</dbReference>
<dbReference type="OrthoDB" id="3853857at2759"/>
<accession>A0A443RS67</accession>
<name>A0A443RS67_9ACAR</name>
<dbReference type="EC" id="2.7.1.91" evidence="7"/>
<dbReference type="AlphaFoldDB" id="A0A443RS67"/>
<evidence type="ECO:0000256" key="8">
    <source>
        <dbReference type="SAM" id="MobiDB-lite"/>
    </source>
</evidence>
<dbReference type="SUPFAM" id="SSF111331">
    <property type="entry name" value="NAD kinase/diacylglycerol kinase-like"/>
    <property type="match status" value="1"/>
</dbReference>
<dbReference type="GO" id="GO:0008481">
    <property type="term" value="F:sphingosine kinase activity"/>
    <property type="evidence" value="ECO:0007669"/>
    <property type="project" value="UniProtKB-EC"/>
</dbReference>
<dbReference type="InterPro" id="IPR017438">
    <property type="entry name" value="ATP-NAD_kinase_N"/>
</dbReference>
<dbReference type="GO" id="GO:0005524">
    <property type="term" value="F:ATP binding"/>
    <property type="evidence" value="ECO:0007669"/>
    <property type="project" value="UniProtKB-KW"/>
</dbReference>
<keyword evidence="11" id="KW-1185">Reference proteome</keyword>
<dbReference type="Pfam" id="PF19279">
    <property type="entry name" value="YegS_C"/>
    <property type="match status" value="1"/>
</dbReference>
<dbReference type="GO" id="GO:0005737">
    <property type="term" value="C:cytoplasm"/>
    <property type="evidence" value="ECO:0007669"/>
    <property type="project" value="TreeGrafter"/>
</dbReference>
<evidence type="ECO:0000256" key="6">
    <source>
        <dbReference type="ARBA" id="ARBA00023136"/>
    </source>
</evidence>
<evidence type="ECO:0000256" key="2">
    <source>
        <dbReference type="ARBA" id="ARBA00022679"/>
    </source>
</evidence>
<keyword evidence="4 10" id="KW-0418">Kinase</keyword>
<reference evidence="10 11" key="1">
    <citation type="journal article" date="2018" name="Gigascience">
        <title>Genomes of trombidid mites reveal novel predicted allergens and laterally-transferred genes associated with secondary metabolism.</title>
        <authorList>
            <person name="Dong X."/>
            <person name="Chaisiri K."/>
            <person name="Xia D."/>
            <person name="Armstrong S.D."/>
            <person name="Fang Y."/>
            <person name="Donnelly M.J."/>
            <person name="Kadowaki T."/>
            <person name="McGarry J.W."/>
            <person name="Darby A.C."/>
            <person name="Makepeace B.L."/>
        </authorList>
    </citation>
    <scope>NUCLEOTIDE SEQUENCE [LARGE SCALE GENOMIC DNA]</scope>
    <source>
        <strain evidence="10">UoL-WK</strain>
    </source>
</reference>
<keyword evidence="6" id="KW-0472">Membrane</keyword>
<dbReference type="Proteomes" id="UP000285301">
    <property type="component" value="Unassembled WGS sequence"/>
</dbReference>
<evidence type="ECO:0000259" key="9">
    <source>
        <dbReference type="PROSITE" id="PS50146"/>
    </source>
</evidence>
<dbReference type="InterPro" id="IPR050187">
    <property type="entry name" value="Lipid_Phosphate_FormReg"/>
</dbReference>
<evidence type="ECO:0000256" key="4">
    <source>
        <dbReference type="ARBA" id="ARBA00022777"/>
    </source>
</evidence>
<keyword evidence="2" id="KW-0808">Transferase</keyword>
<dbReference type="FunFam" id="3.40.50.10330:FF:000005">
    <property type="entry name" value="Sphingosine kinase 2"/>
    <property type="match status" value="1"/>
</dbReference>
<keyword evidence="5" id="KW-0067">ATP-binding</keyword>
<dbReference type="GO" id="GO:0046512">
    <property type="term" value="P:sphingosine biosynthetic process"/>
    <property type="evidence" value="ECO:0007669"/>
    <property type="project" value="TreeGrafter"/>
</dbReference>
<protein>
    <recommendedName>
        <fullName evidence="7">sphingosine kinase</fullName>
        <ecNumber evidence="7">2.7.1.91</ecNumber>
    </recommendedName>
</protein>
<sequence length="587" mass="65710">MKVWNKSIALLLNNEETIECKARRSDMLLLSDTLQFRSSVNSRSLQQCAVKLTDNCLCYRLLRDDAENKVEECLQTVLLSDVIGCQIHSNDLLDSETAVLLHIYAYPLRLRTTLNLVNRQAKRVKKTLILIFDKSDLFDDNYELAAKWMRAILWLIRRRDQLFLSDCTVNIPEMVPQQRKLLVLINPASGPGKALEIFEQRVVPIFLESDIRYKVVITEYSKSGLTFVKNTIDLLTQWDSIVVVSGDGLLFEVFNGLMQRPDWEKAIKMPVGIIPGGSGNGIAHSINYASGEPSSTNPIISAALNVVRGKSIPTDLVRIKTSKRTIYSCLSIGWGLIADIDIESERLRAVGGARFTIWALIRAMALRKYKGRLSYLPVPGVKRPKAPVTQNFISSRIPKSNTFDYRPDLLRKPVVQRSCSLDSPSIVPLSDVTVEYCNEVEISKTSSEMEKKNDSTNNSSSNPKTSSESSYSSEWVTVDGDFVLVYSSYPTHISSDCFFTPGAKFDDGIIWLVYILGSAKRSQIIQFLASLSSGNHINLPFVCSVPVRSFKLEPKSNQGRITVDGELIECCTLEADVMPSVARLLAR</sequence>
<comment type="subcellular location">
    <subcellularLocation>
        <location evidence="1">Endomembrane system</location>
    </subcellularLocation>
</comment>